<evidence type="ECO:0008006" key="3">
    <source>
        <dbReference type="Google" id="ProtNLM"/>
    </source>
</evidence>
<organism evidence="1 2">
    <name type="scientific">Catellatospora chokoriensis</name>
    <dbReference type="NCBI Taxonomy" id="310353"/>
    <lineage>
        <taxon>Bacteria</taxon>
        <taxon>Bacillati</taxon>
        <taxon>Actinomycetota</taxon>
        <taxon>Actinomycetes</taxon>
        <taxon>Micromonosporales</taxon>
        <taxon>Micromonosporaceae</taxon>
        <taxon>Catellatospora</taxon>
    </lineage>
</organism>
<proteinExistence type="predicted"/>
<protein>
    <recommendedName>
        <fullName evidence="3">PAAR motif-containing protein</fullName>
    </recommendedName>
</protein>
<keyword evidence="2" id="KW-1185">Reference proteome</keyword>
<reference evidence="1 2" key="1">
    <citation type="submission" date="2021-01" db="EMBL/GenBank/DDBJ databases">
        <title>Whole genome shotgun sequence of Catellatospora chokoriensis NBRC 107358.</title>
        <authorList>
            <person name="Komaki H."/>
            <person name="Tamura T."/>
        </authorList>
    </citation>
    <scope>NUCLEOTIDE SEQUENCE [LARGE SCALE GENOMIC DNA]</scope>
    <source>
        <strain evidence="1 2">NBRC 107358</strain>
    </source>
</reference>
<dbReference type="RefSeq" id="WP_191842812.1">
    <property type="nucleotide sequence ID" value="NZ_BAAALB010000028.1"/>
</dbReference>
<comment type="caution">
    <text evidence="1">The sequence shown here is derived from an EMBL/GenBank/DDBJ whole genome shotgun (WGS) entry which is preliminary data.</text>
</comment>
<sequence>MPGYLAHQAATVLCAHGGQATPTATYPRVKLSGNAAVVLTTPYVVAGCAMPPPPPGTGPCVSGQWATGTVRVRVLGGLPLVVQGGQAVCVPTGTPLTVAAQQIRVRGT</sequence>
<dbReference type="Proteomes" id="UP000619293">
    <property type="component" value="Unassembled WGS sequence"/>
</dbReference>
<dbReference type="EMBL" id="BONG01000022">
    <property type="protein sequence ID" value="GIF90380.1"/>
    <property type="molecule type" value="Genomic_DNA"/>
</dbReference>
<dbReference type="AlphaFoldDB" id="A0A8J3NTP3"/>
<accession>A0A8J3NTP3</accession>
<evidence type="ECO:0000313" key="1">
    <source>
        <dbReference type="EMBL" id="GIF90380.1"/>
    </source>
</evidence>
<gene>
    <name evidence="1" type="ORF">Cch02nite_38240</name>
</gene>
<evidence type="ECO:0000313" key="2">
    <source>
        <dbReference type="Proteomes" id="UP000619293"/>
    </source>
</evidence>
<name>A0A8J3NTP3_9ACTN</name>